<evidence type="ECO:0000256" key="1">
    <source>
        <dbReference type="SAM" id="MobiDB-lite"/>
    </source>
</evidence>
<reference evidence="3" key="1">
    <citation type="submission" date="2021-12" db="EMBL/GenBank/DDBJ databases">
        <authorList>
            <person name="King R."/>
        </authorList>
    </citation>
    <scope>NUCLEOTIDE SEQUENCE</scope>
</reference>
<dbReference type="InterPro" id="IPR006578">
    <property type="entry name" value="MADF-dom"/>
</dbReference>
<keyword evidence="4" id="KW-1185">Reference proteome</keyword>
<dbReference type="PANTHER" id="PTHR12243:SF67">
    <property type="entry name" value="COREPRESSOR OF PANGOLIN, ISOFORM A-RELATED"/>
    <property type="match status" value="1"/>
</dbReference>
<accession>A0A9P0FP34</accession>
<proteinExistence type="predicted"/>
<evidence type="ECO:0000259" key="2">
    <source>
        <dbReference type="PROSITE" id="PS51029"/>
    </source>
</evidence>
<name>A0A9P0FP34_BRAAE</name>
<dbReference type="InterPro" id="IPR039353">
    <property type="entry name" value="TF_Adf1"/>
</dbReference>
<dbReference type="SUPFAM" id="SSF57716">
    <property type="entry name" value="Glucocorticoid receptor-like (DNA-binding domain)"/>
    <property type="match status" value="1"/>
</dbReference>
<dbReference type="SMART" id="SM00595">
    <property type="entry name" value="MADF"/>
    <property type="match status" value="1"/>
</dbReference>
<feature type="compositionally biased region" description="Low complexity" evidence="1">
    <location>
        <begin position="151"/>
        <end position="176"/>
    </location>
</feature>
<dbReference type="Pfam" id="PF10545">
    <property type="entry name" value="MADF_DNA_bdg"/>
    <property type="match status" value="1"/>
</dbReference>
<dbReference type="AlphaFoldDB" id="A0A9P0FP34"/>
<dbReference type="GO" id="GO:0005634">
    <property type="term" value="C:nucleus"/>
    <property type="evidence" value="ECO:0007669"/>
    <property type="project" value="TreeGrafter"/>
</dbReference>
<evidence type="ECO:0000313" key="4">
    <source>
        <dbReference type="Proteomes" id="UP001154078"/>
    </source>
</evidence>
<feature type="compositionally biased region" description="Polar residues" evidence="1">
    <location>
        <begin position="310"/>
        <end position="324"/>
    </location>
</feature>
<dbReference type="GO" id="GO:0006357">
    <property type="term" value="P:regulation of transcription by RNA polymerase II"/>
    <property type="evidence" value="ECO:0007669"/>
    <property type="project" value="TreeGrafter"/>
</dbReference>
<feature type="compositionally biased region" description="Polar residues" evidence="1">
    <location>
        <begin position="292"/>
        <end position="301"/>
    </location>
</feature>
<evidence type="ECO:0000313" key="3">
    <source>
        <dbReference type="EMBL" id="CAH0562786.1"/>
    </source>
</evidence>
<sequence>MSILDDGQLIEQVECFSFIYNKNDPSFKDKIAKENAWQTIAAVMDVTPQECEQRWSILRNRFSTEIRLSKNTPSGSQATHQWPLFKAMEFLIPFITARRTKGNVQKVKSNQMPTGAHKIWDTYSHVSEPEEQGMPLSVGDIELNIDDESMSLSSVTPSVTPTDSLTPSTSSTPSTSRQGANPTRMAELRADTRACKKRKTEDSELGAALKVAMTGFNSYLEEQKQPPCPEPENEDTTFGKLNVLNLNKSDWKWTPNKLVCSKHFEGTLIEKGCFSVKLAKNAVPSLHLELNSPKQGESNVDNESKKSKEIPSTSGSANTFSSGLPYNKDSKSTLCRNKTCTGKRNNPNK</sequence>
<protein>
    <recommendedName>
        <fullName evidence="2">MADF domain-containing protein</fullName>
    </recommendedName>
</protein>
<feature type="compositionally biased region" description="Polar residues" evidence="1">
    <location>
        <begin position="332"/>
        <end position="349"/>
    </location>
</feature>
<dbReference type="GO" id="GO:0005667">
    <property type="term" value="C:transcription regulator complex"/>
    <property type="evidence" value="ECO:0007669"/>
    <property type="project" value="TreeGrafter"/>
</dbReference>
<dbReference type="PROSITE" id="PS51029">
    <property type="entry name" value="MADF"/>
    <property type="match status" value="1"/>
</dbReference>
<dbReference type="OrthoDB" id="5984255at2759"/>
<gene>
    <name evidence="3" type="ORF">MELIAE_LOCUS11806</name>
</gene>
<dbReference type="EMBL" id="OV121139">
    <property type="protein sequence ID" value="CAH0562786.1"/>
    <property type="molecule type" value="Genomic_DNA"/>
</dbReference>
<dbReference type="Proteomes" id="UP001154078">
    <property type="component" value="Chromosome 8"/>
</dbReference>
<dbReference type="PANTHER" id="PTHR12243">
    <property type="entry name" value="MADF DOMAIN TRANSCRIPTION FACTOR"/>
    <property type="match status" value="1"/>
</dbReference>
<feature type="region of interest" description="Disordered" evidence="1">
    <location>
        <begin position="151"/>
        <end position="188"/>
    </location>
</feature>
<feature type="domain" description="MADF" evidence="2">
    <location>
        <begin position="8"/>
        <end position="96"/>
    </location>
</feature>
<feature type="region of interest" description="Disordered" evidence="1">
    <location>
        <begin position="291"/>
        <end position="349"/>
    </location>
</feature>
<organism evidence="3 4">
    <name type="scientific">Brassicogethes aeneus</name>
    <name type="common">Rape pollen beetle</name>
    <name type="synonym">Meligethes aeneus</name>
    <dbReference type="NCBI Taxonomy" id="1431903"/>
    <lineage>
        <taxon>Eukaryota</taxon>
        <taxon>Metazoa</taxon>
        <taxon>Ecdysozoa</taxon>
        <taxon>Arthropoda</taxon>
        <taxon>Hexapoda</taxon>
        <taxon>Insecta</taxon>
        <taxon>Pterygota</taxon>
        <taxon>Neoptera</taxon>
        <taxon>Endopterygota</taxon>
        <taxon>Coleoptera</taxon>
        <taxon>Polyphaga</taxon>
        <taxon>Cucujiformia</taxon>
        <taxon>Nitidulidae</taxon>
        <taxon>Meligethinae</taxon>
        <taxon>Brassicogethes</taxon>
    </lineage>
</organism>